<reference evidence="1" key="1">
    <citation type="journal article" date="2012" name="Nature">
        <title>The oyster genome reveals stress adaptation and complexity of shell formation.</title>
        <authorList>
            <person name="Zhang G."/>
            <person name="Fang X."/>
            <person name="Guo X."/>
            <person name="Li L."/>
            <person name="Luo R."/>
            <person name="Xu F."/>
            <person name="Yang P."/>
            <person name="Zhang L."/>
            <person name="Wang X."/>
            <person name="Qi H."/>
            <person name="Xiong Z."/>
            <person name="Que H."/>
            <person name="Xie Y."/>
            <person name="Holland P.W."/>
            <person name="Paps J."/>
            <person name="Zhu Y."/>
            <person name="Wu F."/>
            <person name="Chen Y."/>
            <person name="Wang J."/>
            <person name="Peng C."/>
            <person name="Meng J."/>
            <person name="Yang L."/>
            <person name="Liu J."/>
            <person name="Wen B."/>
            <person name="Zhang N."/>
            <person name="Huang Z."/>
            <person name="Zhu Q."/>
            <person name="Feng Y."/>
            <person name="Mount A."/>
            <person name="Hedgecock D."/>
            <person name="Xu Z."/>
            <person name="Liu Y."/>
            <person name="Domazet-Loso T."/>
            <person name="Du Y."/>
            <person name="Sun X."/>
            <person name="Zhang S."/>
            <person name="Liu B."/>
            <person name="Cheng P."/>
            <person name="Jiang X."/>
            <person name="Li J."/>
            <person name="Fan D."/>
            <person name="Wang W."/>
            <person name="Fu W."/>
            <person name="Wang T."/>
            <person name="Wang B."/>
            <person name="Zhang J."/>
            <person name="Peng Z."/>
            <person name="Li Y."/>
            <person name="Li N."/>
            <person name="Wang J."/>
            <person name="Chen M."/>
            <person name="He Y."/>
            <person name="Tan F."/>
            <person name="Song X."/>
            <person name="Zheng Q."/>
            <person name="Huang R."/>
            <person name="Yang H."/>
            <person name="Du X."/>
            <person name="Chen L."/>
            <person name="Yang M."/>
            <person name="Gaffney P.M."/>
            <person name="Wang S."/>
            <person name="Luo L."/>
            <person name="She Z."/>
            <person name="Ming Y."/>
            <person name="Huang W."/>
            <person name="Zhang S."/>
            <person name="Huang B."/>
            <person name="Zhang Y."/>
            <person name="Qu T."/>
            <person name="Ni P."/>
            <person name="Miao G."/>
            <person name="Wang J."/>
            <person name="Wang Q."/>
            <person name="Steinberg C.E."/>
            <person name="Wang H."/>
            <person name="Li N."/>
            <person name="Qian L."/>
            <person name="Zhang G."/>
            <person name="Li Y."/>
            <person name="Yang H."/>
            <person name="Liu X."/>
            <person name="Wang J."/>
            <person name="Yin Y."/>
            <person name="Wang J."/>
        </authorList>
    </citation>
    <scope>NUCLEOTIDE SEQUENCE [LARGE SCALE GENOMIC DNA]</scope>
    <source>
        <strain evidence="1">05x7-T-G4-1.051#20</strain>
    </source>
</reference>
<accession>K1RS45</accession>
<name>K1RS45_MAGGI</name>
<proteinExistence type="predicted"/>
<sequence length="163" mass="18194">MNSRSFKIVQMSDDSLKSSLPFNGTFNSYWNNCKTKKRHITGNTDIVCQKTATWTGIRKYNIDADYQITTLPATVGSIYSPNNNNIGCQGDIGERKAKSESAEVECMSRDCFHMSHCFCFCTAPVLSDLDQSNRCDVTCSPSSFEDGECGGQDHFSAYEECKK</sequence>
<gene>
    <name evidence="1" type="ORF">CGI_10020648</name>
</gene>
<dbReference type="HOGENOM" id="CLU_1628648_0_0_1"/>
<dbReference type="AlphaFoldDB" id="K1RS45"/>
<dbReference type="InParanoid" id="K1RS45"/>
<evidence type="ECO:0000313" key="1">
    <source>
        <dbReference type="EMBL" id="EKC37306.1"/>
    </source>
</evidence>
<protein>
    <submittedName>
        <fullName evidence="1">Uncharacterized protein</fullName>
    </submittedName>
</protein>
<dbReference type="EMBL" id="JH816099">
    <property type="protein sequence ID" value="EKC37306.1"/>
    <property type="molecule type" value="Genomic_DNA"/>
</dbReference>
<organism evidence="1">
    <name type="scientific">Magallana gigas</name>
    <name type="common">Pacific oyster</name>
    <name type="synonym">Crassostrea gigas</name>
    <dbReference type="NCBI Taxonomy" id="29159"/>
    <lineage>
        <taxon>Eukaryota</taxon>
        <taxon>Metazoa</taxon>
        <taxon>Spiralia</taxon>
        <taxon>Lophotrochozoa</taxon>
        <taxon>Mollusca</taxon>
        <taxon>Bivalvia</taxon>
        <taxon>Autobranchia</taxon>
        <taxon>Pteriomorphia</taxon>
        <taxon>Ostreida</taxon>
        <taxon>Ostreoidea</taxon>
        <taxon>Ostreidae</taxon>
        <taxon>Magallana</taxon>
    </lineage>
</organism>